<dbReference type="InterPro" id="IPR036291">
    <property type="entry name" value="NAD(P)-bd_dom_sf"/>
</dbReference>
<dbReference type="InterPro" id="IPR011032">
    <property type="entry name" value="GroES-like_sf"/>
</dbReference>
<dbReference type="InterPro" id="IPR013149">
    <property type="entry name" value="ADH-like_C"/>
</dbReference>
<dbReference type="Pfam" id="PF00107">
    <property type="entry name" value="ADH_zinc_N"/>
    <property type="match status" value="1"/>
</dbReference>
<evidence type="ECO:0000256" key="1">
    <source>
        <dbReference type="ARBA" id="ARBA00001947"/>
    </source>
</evidence>
<dbReference type="SUPFAM" id="SSF50129">
    <property type="entry name" value="GroES-like"/>
    <property type="match status" value="1"/>
</dbReference>
<dbReference type="Proteomes" id="UP001227230">
    <property type="component" value="Chromosome 4"/>
</dbReference>
<feature type="domain" description="Enoyl reductase (ER)" evidence="7">
    <location>
        <begin position="23"/>
        <end position="345"/>
    </location>
</feature>
<comment type="cofactor">
    <cofactor evidence="1 6">
        <name>Zn(2+)</name>
        <dbReference type="ChEBI" id="CHEBI:29105"/>
    </cofactor>
</comment>
<dbReference type="Pfam" id="PF08240">
    <property type="entry name" value="ADH_N"/>
    <property type="match status" value="1"/>
</dbReference>
<sequence>MVKSPEEEHPQKAFGWAARDPSGTLSPFHFSRRENGDEDVTVKILYCGVCHSDLHSVKNEWGITRYPIVPGHEIVGIVIQLGNNVKKFKMGDRVGVGVLVGSCKTCETCQQDLENYCPSMIFTYNSTSQDGTRTYGGYSDIVVVDQRYVLRIPDNMPLDAGAPLLCAGITVYSPMKYYGMTEPGKHLGVAGLGGLGHVAVKLGKAFGLKVTVISTSPNKEDEAINKLGADCFLVSTNPEKVQAALGTMDYIIDTVSAIHSLGPLLAMLKLNGKLITVGLPDKPLELPIFPLVMGRKLIGGSDIGGIKETQEMLDFCAKHNITADIELIQMDYINTAMKRLSKSDVKYRAWGPIDPTEGFIYLPPNRSYYHIQKPYNVPEDRLYSFIWSSQAVGYNYSSGVWQFEGYAYVPYGTTGVCITQVFGPSTPHATTLMLRVYNGSLMYYMGPALVPDMYNEWFRLNVIHDVDAGKV</sequence>
<comment type="similarity">
    <text evidence="2 6">Belongs to the zinc-containing alcohol dehydrogenase family.</text>
</comment>
<dbReference type="InterPro" id="IPR047109">
    <property type="entry name" value="CAD-like"/>
</dbReference>
<dbReference type="CDD" id="cd05283">
    <property type="entry name" value="CAD1"/>
    <property type="match status" value="1"/>
</dbReference>
<dbReference type="PROSITE" id="PS00059">
    <property type="entry name" value="ADH_ZINC"/>
    <property type="match status" value="1"/>
</dbReference>
<evidence type="ECO:0000256" key="4">
    <source>
        <dbReference type="ARBA" id="ARBA00022833"/>
    </source>
</evidence>
<evidence type="ECO:0000256" key="5">
    <source>
        <dbReference type="ARBA" id="ARBA00023002"/>
    </source>
</evidence>
<dbReference type="InterPro" id="IPR002328">
    <property type="entry name" value="ADH_Zn_CS"/>
</dbReference>
<evidence type="ECO:0000313" key="8">
    <source>
        <dbReference type="EMBL" id="WJZ86366.1"/>
    </source>
</evidence>
<protein>
    <recommendedName>
        <fullName evidence="7">Enoyl reductase (ER) domain-containing protein</fullName>
    </recommendedName>
</protein>
<dbReference type="PANTHER" id="PTHR42683">
    <property type="entry name" value="ALDEHYDE REDUCTASE"/>
    <property type="match status" value="1"/>
</dbReference>
<dbReference type="SUPFAM" id="SSF51735">
    <property type="entry name" value="NAD(P)-binding Rossmann-fold domains"/>
    <property type="match status" value="1"/>
</dbReference>
<keyword evidence="3 6" id="KW-0479">Metal-binding</keyword>
<name>A0ABY9BV83_VITVI</name>
<dbReference type="SMART" id="SM00829">
    <property type="entry name" value="PKS_ER"/>
    <property type="match status" value="1"/>
</dbReference>
<keyword evidence="5" id="KW-0560">Oxidoreductase</keyword>
<dbReference type="Gene3D" id="3.90.180.10">
    <property type="entry name" value="Medium-chain alcohol dehydrogenases, catalytic domain"/>
    <property type="match status" value="1"/>
</dbReference>
<organism evidence="8 9">
    <name type="scientific">Vitis vinifera</name>
    <name type="common">Grape</name>
    <dbReference type="NCBI Taxonomy" id="29760"/>
    <lineage>
        <taxon>Eukaryota</taxon>
        <taxon>Viridiplantae</taxon>
        <taxon>Streptophyta</taxon>
        <taxon>Embryophyta</taxon>
        <taxon>Tracheophyta</taxon>
        <taxon>Spermatophyta</taxon>
        <taxon>Magnoliopsida</taxon>
        <taxon>eudicotyledons</taxon>
        <taxon>Gunneridae</taxon>
        <taxon>Pentapetalae</taxon>
        <taxon>rosids</taxon>
        <taxon>Vitales</taxon>
        <taxon>Vitaceae</taxon>
        <taxon>Viteae</taxon>
        <taxon>Vitis</taxon>
    </lineage>
</organism>
<proteinExistence type="inferred from homology"/>
<evidence type="ECO:0000259" key="7">
    <source>
        <dbReference type="SMART" id="SM00829"/>
    </source>
</evidence>
<accession>A0ABY9BV83</accession>
<dbReference type="Gene3D" id="3.40.50.720">
    <property type="entry name" value="NAD(P)-binding Rossmann-like Domain"/>
    <property type="match status" value="1"/>
</dbReference>
<dbReference type="InterPro" id="IPR020843">
    <property type="entry name" value="ER"/>
</dbReference>
<keyword evidence="9" id="KW-1185">Reference proteome</keyword>
<evidence type="ECO:0000256" key="6">
    <source>
        <dbReference type="RuleBase" id="RU361277"/>
    </source>
</evidence>
<evidence type="ECO:0000313" key="9">
    <source>
        <dbReference type="Proteomes" id="UP001227230"/>
    </source>
</evidence>
<dbReference type="EMBL" id="CP126651">
    <property type="protein sequence ID" value="WJZ86366.1"/>
    <property type="molecule type" value="Genomic_DNA"/>
</dbReference>
<gene>
    <name evidence="8" type="ORF">VitviT2T_005826</name>
</gene>
<dbReference type="InterPro" id="IPR013154">
    <property type="entry name" value="ADH-like_N"/>
</dbReference>
<evidence type="ECO:0000256" key="3">
    <source>
        <dbReference type="ARBA" id="ARBA00022723"/>
    </source>
</evidence>
<reference evidence="8 9" key="1">
    <citation type="journal article" date="2023" name="Hortic Res">
        <title>The complete reference genome for grapevine (Vitis vinifera L.) genetics and breeding.</title>
        <authorList>
            <person name="Shi X."/>
            <person name="Cao S."/>
            <person name="Wang X."/>
            <person name="Huang S."/>
            <person name="Wang Y."/>
            <person name="Liu Z."/>
            <person name="Liu W."/>
            <person name="Leng X."/>
            <person name="Peng Y."/>
            <person name="Wang N."/>
            <person name="Wang Y."/>
            <person name="Ma Z."/>
            <person name="Xu X."/>
            <person name="Zhang F."/>
            <person name="Xue H."/>
            <person name="Zhong H."/>
            <person name="Wang Y."/>
            <person name="Zhang K."/>
            <person name="Velt A."/>
            <person name="Avia K."/>
            <person name="Holtgrawe D."/>
            <person name="Grimplet J."/>
            <person name="Matus J.T."/>
            <person name="Ware D."/>
            <person name="Wu X."/>
            <person name="Wang H."/>
            <person name="Liu C."/>
            <person name="Fang Y."/>
            <person name="Rustenholz C."/>
            <person name="Cheng Z."/>
            <person name="Xiao H."/>
            <person name="Zhou Y."/>
        </authorList>
    </citation>
    <scope>NUCLEOTIDE SEQUENCE [LARGE SCALE GENOMIC DNA]</scope>
    <source>
        <strain evidence="9">cv. Pinot noir / PN40024</strain>
        <tissue evidence="8">Leaf</tissue>
    </source>
</reference>
<evidence type="ECO:0000256" key="2">
    <source>
        <dbReference type="ARBA" id="ARBA00008072"/>
    </source>
</evidence>
<keyword evidence="4 6" id="KW-0862">Zinc</keyword>